<gene>
    <name evidence="23" type="ORF">BBF96_06275</name>
</gene>
<dbReference type="KEGG" id="aft:BBF96_06275"/>
<evidence type="ECO:0000256" key="15">
    <source>
        <dbReference type="ARBA" id="ARBA00033270"/>
    </source>
</evidence>
<dbReference type="NCBIfam" id="TIGR02614">
    <property type="entry name" value="ftsW"/>
    <property type="match status" value="1"/>
</dbReference>
<feature type="transmembrane region" description="Helical" evidence="22">
    <location>
        <begin position="45"/>
        <end position="62"/>
    </location>
</feature>
<keyword evidence="3" id="KW-1003">Cell membrane</keyword>
<evidence type="ECO:0000256" key="18">
    <source>
        <dbReference type="ARBA" id="ARBA00041418"/>
    </source>
</evidence>
<evidence type="ECO:0000256" key="16">
    <source>
        <dbReference type="ARBA" id="ARBA00038053"/>
    </source>
</evidence>
<feature type="transmembrane region" description="Helical" evidence="22">
    <location>
        <begin position="74"/>
        <end position="93"/>
    </location>
</feature>
<evidence type="ECO:0000256" key="22">
    <source>
        <dbReference type="SAM" id="Phobius"/>
    </source>
</evidence>
<evidence type="ECO:0000256" key="7">
    <source>
        <dbReference type="ARBA" id="ARBA00022692"/>
    </source>
</evidence>
<feature type="transmembrane region" description="Helical" evidence="22">
    <location>
        <begin position="220"/>
        <end position="241"/>
    </location>
</feature>
<evidence type="ECO:0000256" key="13">
    <source>
        <dbReference type="ARBA" id="ARBA00023316"/>
    </source>
</evidence>
<evidence type="ECO:0000256" key="19">
    <source>
        <dbReference type="ARBA" id="ARBA00044770"/>
    </source>
</evidence>
<dbReference type="GO" id="GO:0015648">
    <property type="term" value="F:lipid-linked peptidoglycan transporter activity"/>
    <property type="evidence" value="ECO:0007669"/>
    <property type="project" value="TreeGrafter"/>
</dbReference>
<dbReference type="InterPro" id="IPR018365">
    <property type="entry name" value="Cell_cycle_FtsW-rel_CS"/>
</dbReference>
<reference evidence="23 24" key="1">
    <citation type="submission" date="2016-07" db="EMBL/GenBank/DDBJ databases">
        <title>Genome and transcriptome analysis of iron-reducing fermentative bacteria Anoxybacter fermentans.</title>
        <authorList>
            <person name="Zeng X."/>
            <person name="Shao Z."/>
        </authorList>
    </citation>
    <scope>NUCLEOTIDE SEQUENCE [LARGE SCALE GENOMIC DNA]</scope>
    <source>
        <strain evidence="23 24">DY22613</strain>
    </source>
</reference>
<dbReference type="InterPro" id="IPR001182">
    <property type="entry name" value="FtsW/RodA"/>
</dbReference>
<comment type="pathway">
    <text evidence="2">Cell wall biogenesis; peptidoglycan biosynthesis.</text>
</comment>
<dbReference type="PROSITE" id="PS00428">
    <property type="entry name" value="FTSW_RODA_SPOVE"/>
    <property type="match status" value="1"/>
</dbReference>
<comment type="similarity">
    <text evidence="16">Belongs to the SEDS family. FtsW subfamily.</text>
</comment>
<dbReference type="RefSeq" id="WP_127016367.1">
    <property type="nucleotide sequence ID" value="NZ_CP016379.1"/>
</dbReference>
<keyword evidence="13" id="KW-0961">Cell wall biogenesis/degradation</keyword>
<keyword evidence="11 22" id="KW-0472">Membrane</keyword>
<accession>A0A3S9SXH7</accession>
<feature type="transmembrane region" description="Helical" evidence="22">
    <location>
        <begin position="336"/>
        <end position="357"/>
    </location>
</feature>
<dbReference type="GO" id="GO:0009252">
    <property type="term" value="P:peptidoglycan biosynthetic process"/>
    <property type="evidence" value="ECO:0007669"/>
    <property type="project" value="UniProtKB-KW"/>
</dbReference>
<dbReference type="GO" id="GO:0032153">
    <property type="term" value="C:cell division site"/>
    <property type="evidence" value="ECO:0007669"/>
    <property type="project" value="TreeGrafter"/>
</dbReference>
<feature type="transmembrane region" description="Helical" evidence="22">
    <location>
        <begin position="299"/>
        <end position="324"/>
    </location>
</feature>
<keyword evidence="5" id="KW-0328">Glycosyltransferase</keyword>
<dbReference type="GO" id="GO:0071555">
    <property type="term" value="P:cell wall organization"/>
    <property type="evidence" value="ECO:0007669"/>
    <property type="project" value="UniProtKB-KW"/>
</dbReference>
<evidence type="ECO:0000256" key="1">
    <source>
        <dbReference type="ARBA" id="ARBA00004651"/>
    </source>
</evidence>
<evidence type="ECO:0000256" key="6">
    <source>
        <dbReference type="ARBA" id="ARBA00022679"/>
    </source>
</evidence>
<evidence type="ECO:0000256" key="14">
    <source>
        <dbReference type="ARBA" id="ARBA00032370"/>
    </source>
</evidence>
<evidence type="ECO:0000256" key="5">
    <source>
        <dbReference type="ARBA" id="ARBA00022676"/>
    </source>
</evidence>
<evidence type="ECO:0000256" key="2">
    <source>
        <dbReference type="ARBA" id="ARBA00004752"/>
    </source>
</evidence>
<dbReference type="OrthoDB" id="9812661at2"/>
<evidence type="ECO:0000313" key="24">
    <source>
        <dbReference type="Proteomes" id="UP000267250"/>
    </source>
</evidence>
<feature type="transmembrane region" description="Helical" evidence="22">
    <location>
        <begin position="261"/>
        <end position="287"/>
    </location>
</feature>
<dbReference type="EMBL" id="CP016379">
    <property type="protein sequence ID" value="AZR73037.1"/>
    <property type="molecule type" value="Genomic_DNA"/>
</dbReference>
<dbReference type="InterPro" id="IPR013437">
    <property type="entry name" value="FtsW"/>
</dbReference>
<keyword evidence="24" id="KW-1185">Reference proteome</keyword>
<feature type="transmembrane region" description="Helical" evidence="22">
    <location>
        <begin position="168"/>
        <end position="199"/>
    </location>
</feature>
<evidence type="ECO:0000256" key="17">
    <source>
        <dbReference type="ARBA" id="ARBA00041185"/>
    </source>
</evidence>
<feature type="transmembrane region" description="Helical" evidence="22">
    <location>
        <begin position="12"/>
        <end position="33"/>
    </location>
</feature>
<keyword evidence="6" id="KW-0808">Transferase</keyword>
<dbReference type="PANTHER" id="PTHR30474:SF2">
    <property type="entry name" value="PEPTIDOGLYCAN GLYCOSYLTRANSFERASE FTSW-RELATED"/>
    <property type="match status" value="1"/>
</dbReference>
<keyword evidence="10 22" id="KW-1133">Transmembrane helix</keyword>
<keyword evidence="8" id="KW-0133">Cell shape</keyword>
<dbReference type="Proteomes" id="UP000267250">
    <property type="component" value="Chromosome"/>
</dbReference>
<evidence type="ECO:0000256" key="12">
    <source>
        <dbReference type="ARBA" id="ARBA00023306"/>
    </source>
</evidence>
<keyword evidence="9" id="KW-0573">Peptidoglycan synthesis</keyword>
<protein>
    <recommendedName>
        <fullName evidence="17">Probable peptidoglycan glycosyltransferase FtsW</fullName>
        <ecNumber evidence="19">2.4.99.28</ecNumber>
    </recommendedName>
    <alternativeName>
        <fullName evidence="18">Cell division protein FtsW</fullName>
    </alternativeName>
    <alternativeName>
        <fullName evidence="15">Cell wall polymerase</fullName>
    </alternativeName>
    <alternativeName>
        <fullName evidence="14">Peptidoglycan polymerase</fullName>
    </alternativeName>
</protein>
<evidence type="ECO:0000256" key="10">
    <source>
        <dbReference type="ARBA" id="ARBA00022989"/>
    </source>
</evidence>
<comment type="function">
    <text evidence="21">Peptidoglycan polymerase that is essential for cell division.</text>
</comment>
<dbReference type="AlphaFoldDB" id="A0A3S9SXH7"/>
<dbReference type="InterPro" id="IPR011923">
    <property type="entry name" value="RodA/MrdB"/>
</dbReference>
<proteinExistence type="inferred from homology"/>
<evidence type="ECO:0000256" key="4">
    <source>
        <dbReference type="ARBA" id="ARBA00022618"/>
    </source>
</evidence>
<keyword evidence="12" id="KW-0131">Cell cycle</keyword>
<comment type="subcellular location">
    <subcellularLocation>
        <location evidence="1">Cell membrane</location>
        <topology evidence="1">Multi-pass membrane protein</topology>
    </subcellularLocation>
</comment>
<dbReference type="NCBIfam" id="TIGR02210">
    <property type="entry name" value="rodA_shape"/>
    <property type="match status" value="1"/>
</dbReference>
<evidence type="ECO:0000256" key="20">
    <source>
        <dbReference type="ARBA" id="ARBA00049902"/>
    </source>
</evidence>
<keyword evidence="7 22" id="KW-0812">Transmembrane</keyword>
<dbReference type="EC" id="2.4.99.28" evidence="19"/>
<dbReference type="GO" id="GO:0008955">
    <property type="term" value="F:peptidoglycan glycosyltransferase activity"/>
    <property type="evidence" value="ECO:0007669"/>
    <property type="project" value="UniProtKB-EC"/>
</dbReference>
<comment type="catalytic activity">
    <reaction evidence="20">
        <text>[GlcNAc-(1-&gt;4)-Mur2Ac(oyl-L-Ala-gamma-D-Glu-L-Lys-D-Ala-D-Ala)](n)-di-trans,octa-cis-undecaprenyl diphosphate + beta-D-GlcNAc-(1-&gt;4)-Mur2Ac(oyl-L-Ala-gamma-D-Glu-L-Lys-D-Ala-D-Ala)-di-trans,octa-cis-undecaprenyl diphosphate = [GlcNAc-(1-&gt;4)-Mur2Ac(oyl-L-Ala-gamma-D-Glu-L-Lys-D-Ala-D-Ala)](n+1)-di-trans,octa-cis-undecaprenyl diphosphate + di-trans,octa-cis-undecaprenyl diphosphate + H(+)</text>
        <dbReference type="Rhea" id="RHEA:23708"/>
        <dbReference type="Rhea" id="RHEA-COMP:9602"/>
        <dbReference type="Rhea" id="RHEA-COMP:9603"/>
        <dbReference type="ChEBI" id="CHEBI:15378"/>
        <dbReference type="ChEBI" id="CHEBI:58405"/>
        <dbReference type="ChEBI" id="CHEBI:60033"/>
        <dbReference type="ChEBI" id="CHEBI:78435"/>
        <dbReference type="EC" id="2.4.99.28"/>
    </reaction>
</comment>
<dbReference type="PANTHER" id="PTHR30474">
    <property type="entry name" value="CELL CYCLE PROTEIN"/>
    <property type="match status" value="1"/>
</dbReference>
<dbReference type="GO" id="GO:0008360">
    <property type="term" value="P:regulation of cell shape"/>
    <property type="evidence" value="ECO:0007669"/>
    <property type="project" value="UniProtKB-KW"/>
</dbReference>
<dbReference type="GO" id="GO:0051301">
    <property type="term" value="P:cell division"/>
    <property type="evidence" value="ECO:0007669"/>
    <property type="project" value="UniProtKB-KW"/>
</dbReference>
<evidence type="ECO:0000256" key="8">
    <source>
        <dbReference type="ARBA" id="ARBA00022960"/>
    </source>
</evidence>
<evidence type="ECO:0000256" key="11">
    <source>
        <dbReference type="ARBA" id="ARBA00023136"/>
    </source>
</evidence>
<feature type="transmembrane region" description="Helical" evidence="22">
    <location>
        <begin position="113"/>
        <end position="130"/>
    </location>
</feature>
<evidence type="ECO:0000256" key="21">
    <source>
        <dbReference type="ARBA" id="ARBA00049966"/>
    </source>
</evidence>
<dbReference type="GO" id="GO:0005886">
    <property type="term" value="C:plasma membrane"/>
    <property type="evidence" value="ECO:0007669"/>
    <property type="project" value="UniProtKB-SubCell"/>
</dbReference>
<keyword evidence="4" id="KW-0132">Cell division</keyword>
<feature type="transmembrane region" description="Helical" evidence="22">
    <location>
        <begin position="137"/>
        <end position="156"/>
    </location>
</feature>
<sequence>MKLTKEKSSPDILIFLIVMILLGIGLVMVYSASAVREGFRYLNRQLLWAVIGIMGMIFFMNFDYHRYRKMSGWILLGSIIGLILVLIPGVGIVVNGSRRWLGFGSFRFQPSEIAKFALVIFLAHYMALRSEKMRTKILSLILPLIISGIVCLLILIEDLGTAVTIAGTVFLMLFAVGVPMRVLISLVMMGIPGVLYFIFSEEYAYRKARILAFLNPWADPLGNGYHIIQSLLALGSGGIFGVGLGHSRQKFYYLPEPNTDFIFAVIGEELGLLGTAFILLLFFALAWRGFQIALKCDDLFGSLLAVGLTCMIILQAIINIAVVTGAMPVTGITLPFISYGGSSLCIMLSAVGILLNISRHIRDL</sequence>
<evidence type="ECO:0000256" key="3">
    <source>
        <dbReference type="ARBA" id="ARBA00022475"/>
    </source>
</evidence>
<dbReference type="Pfam" id="PF01098">
    <property type="entry name" value="FTSW_RODA_SPOVE"/>
    <property type="match status" value="1"/>
</dbReference>
<name>A0A3S9SXH7_9FIRM</name>
<evidence type="ECO:0000313" key="23">
    <source>
        <dbReference type="EMBL" id="AZR73037.1"/>
    </source>
</evidence>
<evidence type="ECO:0000256" key="9">
    <source>
        <dbReference type="ARBA" id="ARBA00022984"/>
    </source>
</evidence>
<organism evidence="23 24">
    <name type="scientific">Anoxybacter fermentans</name>
    <dbReference type="NCBI Taxonomy" id="1323375"/>
    <lineage>
        <taxon>Bacteria</taxon>
        <taxon>Bacillati</taxon>
        <taxon>Bacillota</taxon>
        <taxon>Clostridia</taxon>
        <taxon>Halanaerobiales</taxon>
        <taxon>Anoxybacter</taxon>
    </lineage>
</organism>